<dbReference type="GO" id="GO:0004857">
    <property type="term" value="F:enzyme inhibitor activity"/>
    <property type="evidence" value="ECO:0007669"/>
    <property type="project" value="InterPro"/>
</dbReference>
<dbReference type="OrthoDB" id="770764at2759"/>
<feature type="compositionally biased region" description="Pro residues" evidence="2">
    <location>
        <begin position="57"/>
        <end position="92"/>
    </location>
</feature>
<feature type="domain" description="Pectinesterase inhibitor" evidence="4">
    <location>
        <begin position="125"/>
        <end position="272"/>
    </location>
</feature>
<dbReference type="NCBIfam" id="TIGR01614">
    <property type="entry name" value="PME_inhib"/>
    <property type="match status" value="1"/>
</dbReference>
<dbReference type="InterPro" id="IPR006501">
    <property type="entry name" value="Pectinesterase_inhib_dom"/>
</dbReference>
<dbReference type="PANTHER" id="PTHR31080">
    <property type="entry name" value="PECTINESTERASE INHIBITOR-LIKE"/>
    <property type="match status" value="1"/>
</dbReference>
<dbReference type="SUPFAM" id="SSF101148">
    <property type="entry name" value="Plant invertase/pectin methylesterase inhibitor"/>
    <property type="match status" value="1"/>
</dbReference>
<sequence length="280" mass="29523">MRSTLLLLAILSISSSLASATCFPRSSAYAVPISALEPDYYALIQKALDPPVQKPTSPTPKPETPPVAKPATPPVTKPETPPVAKPATPPVTTPVTPQAGQPKKTITPPPTPRAGGSIGGAFDAAFTAVIKSFCAKTDEPDLCFSSIKPIVGTIQVPHDATGVLKLAMEVLMRETDAATKTAQKYVKDPKTDKLAVEALNDCLTSYDDAKYNLGQVDSALKANDKGTVNSLLSTVGTDYDTCENGFDDFEITSLMHDTDSKLMKMNSICLAIAKAANLMA</sequence>
<organism evidence="5 6">
    <name type="scientific">Carex littledalei</name>
    <dbReference type="NCBI Taxonomy" id="544730"/>
    <lineage>
        <taxon>Eukaryota</taxon>
        <taxon>Viridiplantae</taxon>
        <taxon>Streptophyta</taxon>
        <taxon>Embryophyta</taxon>
        <taxon>Tracheophyta</taxon>
        <taxon>Spermatophyta</taxon>
        <taxon>Magnoliopsida</taxon>
        <taxon>Liliopsida</taxon>
        <taxon>Poales</taxon>
        <taxon>Cyperaceae</taxon>
        <taxon>Cyperoideae</taxon>
        <taxon>Cariceae</taxon>
        <taxon>Carex</taxon>
        <taxon>Carex subgen. Euthyceras</taxon>
    </lineage>
</organism>
<evidence type="ECO:0000256" key="2">
    <source>
        <dbReference type="SAM" id="MobiDB-lite"/>
    </source>
</evidence>
<dbReference type="EMBL" id="SWLB01000013">
    <property type="protein sequence ID" value="KAF3330800.1"/>
    <property type="molecule type" value="Genomic_DNA"/>
</dbReference>
<accession>A0A833QP54</accession>
<evidence type="ECO:0000256" key="3">
    <source>
        <dbReference type="SAM" id="SignalP"/>
    </source>
</evidence>
<dbReference type="PANTHER" id="PTHR31080:SF68">
    <property type="entry name" value="PLANT INVERTASE_PECTIN METHYLESTERASE INHIBITOR SUPERFAMILY PROTEIN"/>
    <property type="match status" value="1"/>
</dbReference>
<dbReference type="FunFam" id="1.20.140.40:FF:000003">
    <property type="entry name" value="Invertase/pectin methylesterase inhibitor family protein"/>
    <property type="match status" value="1"/>
</dbReference>
<dbReference type="InterPro" id="IPR035513">
    <property type="entry name" value="Invertase/methylesterase_inhib"/>
</dbReference>
<dbReference type="AlphaFoldDB" id="A0A833QP54"/>
<dbReference type="SMART" id="SM00856">
    <property type="entry name" value="PMEI"/>
    <property type="match status" value="1"/>
</dbReference>
<keyword evidence="6" id="KW-1185">Reference proteome</keyword>
<gene>
    <name evidence="5" type="ORF">FCM35_KLT04154</name>
</gene>
<name>A0A833QP54_9POAL</name>
<dbReference type="InterPro" id="IPR051955">
    <property type="entry name" value="PME_Inhibitor"/>
</dbReference>
<reference evidence="5" key="1">
    <citation type="submission" date="2020-01" db="EMBL/GenBank/DDBJ databases">
        <title>Genome sequence of Kobresia littledalei, the first chromosome-level genome in the family Cyperaceae.</title>
        <authorList>
            <person name="Qu G."/>
        </authorList>
    </citation>
    <scope>NUCLEOTIDE SEQUENCE</scope>
    <source>
        <strain evidence="5">C.B.Clarke</strain>
        <tissue evidence="5">Leaf</tissue>
    </source>
</reference>
<feature type="chain" id="PRO_5032401630" evidence="3">
    <location>
        <begin position="21"/>
        <end position="280"/>
    </location>
</feature>
<evidence type="ECO:0000313" key="5">
    <source>
        <dbReference type="EMBL" id="KAF3330800.1"/>
    </source>
</evidence>
<feature type="signal peptide" evidence="3">
    <location>
        <begin position="1"/>
        <end position="20"/>
    </location>
</feature>
<dbReference type="Gene3D" id="1.20.140.40">
    <property type="entry name" value="Invertase/pectin methylesterase inhibitor family protein"/>
    <property type="match status" value="1"/>
</dbReference>
<dbReference type="CDD" id="cd15800">
    <property type="entry name" value="PMEI-like_2"/>
    <property type="match status" value="1"/>
</dbReference>
<keyword evidence="1 3" id="KW-0732">Signal</keyword>
<protein>
    <submittedName>
        <fullName evidence="5">Pectinesterase 3-like protein</fullName>
    </submittedName>
</protein>
<feature type="compositionally biased region" description="Low complexity" evidence="2">
    <location>
        <begin position="93"/>
        <end position="106"/>
    </location>
</feature>
<feature type="region of interest" description="Disordered" evidence="2">
    <location>
        <begin position="51"/>
        <end position="118"/>
    </location>
</feature>
<proteinExistence type="predicted"/>
<dbReference type="Proteomes" id="UP000623129">
    <property type="component" value="Unassembled WGS sequence"/>
</dbReference>
<comment type="caution">
    <text evidence="5">The sequence shown here is derived from an EMBL/GenBank/DDBJ whole genome shotgun (WGS) entry which is preliminary data.</text>
</comment>
<evidence type="ECO:0000256" key="1">
    <source>
        <dbReference type="ARBA" id="ARBA00022729"/>
    </source>
</evidence>
<dbReference type="Pfam" id="PF04043">
    <property type="entry name" value="PMEI"/>
    <property type="match status" value="1"/>
</dbReference>
<evidence type="ECO:0000259" key="4">
    <source>
        <dbReference type="SMART" id="SM00856"/>
    </source>
</evidence>
<evidence type="ECO:0000313" key="6">
    <source>
        <dbReference type="Proteomes" id="UP000623129"/>
    </source>
</evidence>